<evidence type="ECO:0000256" key="1">
    <source>
        <dbReference type="SAM" id="MobiDB-lite"/>
    </source>
</evidence>
<proteinExistence type="predicted"/>
<reference evidence="3" key="1">
    <citation type="submission" date="2020-06" db="EMBL/GenBank/DDBJ databases">
        <title>REHAB project genomes.</title>
        <authorList>
            <person name="Shaw L.P."/>
        </authorList>
    </citation>
    <scope>NUCLEOTIDE SEQUENCE [LARGE SCALE GENOMIC DNA]</scope>
    <source>
        <strain evidence="3">RHBSTW-00938</strain>
    </source>
</reference>
<feature type="compositionally biased region" description="Basic and acidic residues" evidence="1">
    <location>
        <begin position="76"/>
        <end position="91"/>
    </location>
</feature>
<evidence type="ECO:0000313" key="2">
    <source>
        <dbReference type="EMBL" id="QMR37979.1"/>
    </source>
</evidence>
<accession>A0AAP9QS42</accession>
<sequence>MAFRHGVLVTEYLSIIDSLLAGGRKYPRVLIMANKRHYLLWQWLNFMITLQFIIQCRKVGGGMYINYVTEKEEDDPTRAPESGDKQPERDK</sequence>
<name>A0AAP9QS42_KLEAE</name>
<dbReference type="RefSeq" id="WP_141238156.1">
    <property type="nucleotide sequence ID" value="NZ_CP055904.1"/>
</dbReference>
<protein>
    <submittedName>
        <fullName evidence="2">Uncharacterized protein</fullName>
    </submittedName>
</protein>
<dbReference type="EMBL" id="CP055904">
    <property type="protein sequence ID" value="QMR37979.1"/>
    <property type="molecule type" value="Genomic_DNA"/>
</dbReference>
<evidence type="ECO:0000313" key="3">
    <source>
        <dbReference type="Proteomes" id="UP000514462"/>
    </source>
</evidence>
<dbReference type="Proteomes" id="UP000514462">
    <property type="component" value="Chromosome"/>
</dbReference>
<organism evidence="2 3">
    <name type="scientific">Klebsiella aerogenes</name>
    <name type="common">Enterobacter aerogenes</name>
    <dbReference type="NCBI Taxonomy" id="548"/>
    <lineage>
        <taxon>Bacteria</taxon>
        <taxon>Pseudomonadati</taxon>
        <taxon>Pseudomonadota</taxon>
        <taxon>Gammaproteobacteria</taxon>
        <taxon>Enterobacterales</taxon>
        <taxon>Enterobacteriaceae</taxon>
        <taxon>Klebsiella/Raoultella group</taxon>
        <taxon>Klebsiella</taxon>
    </lineage>
</organism>
<dbReference type="AlphaFoldDB" id="A0AAP9QS42"/>
<feature type="region of interest" description="Disordered" evidence="1">
    <location>
        <begin position="72"/>
        <end position="91"/>
    </location>
</feature>
<gene>
    <name evidence="2" type="ORF">HV331_23530</name>
</gene>